<gene>
    <name evidence="3" type="ORF">KUTeg_024418</name>
</gene>
<dbReference type="Pfam" id="PF00619">
    <property type="entry name" value="CARD"/>
    <property type="match status" value="1"/>
</dbReference>
<dbReference type="CDD" id="cd01671">
    <property type="entry name" value="CARD"/>
    <property type="match status" value="1"/>
</dbReference>
<name>A0ABQ9E1W8_TEGGR</name>
<evidence type="ECO:0000313" key="4">
    <source>
        <dbReference type="Proteomes" id="UP001217089"/>
    </source>
</evidence>
<dbReference type="EMBL" id="JARBDR010000923">
    <property type="protein sequence ID" value="KAJ8297887.1"/>
    <property type="molecule type" value="Genomic_DNA"/>
</dbReference>
<dbReference type="Gene3D" id="1.10.533.10">
    <property type="entry name" value="Death Domain, Fas"/>
    <property type="match status" value="1"/>
</dbReference>
<comment type="caution">
    <text evidence="3">The sequence shown here is derived from an EMBL/GenBank/DDBJ whole genome shotgun (WGS) entry which is preliminary data.</text>
</comment>
<sequence>MSRKTMHAQQSQIILQEKLELERQLKYSNECRAEMERCLTKECQRTAMLEESFKKTFDLMKRGEQTSENTNLTVKEIKTILLSSNDEYLRMLATVDKNTKMTLEHVNSLSRVTTFVSTFKDLKFDRLSENVKETFRLLGEIVGIRWPKLIIALGLSPEVIEYFRSEEQDYGCSQEEIVWRILCIWYKHSENGVSLTKLDQACLTVGIRIFSDKPMTQDQRVVIQNKYAELMEKMIDVWPLIPYLKKYSVIMPNVVEHIVTAKTRSDRIRRLIDSLVTLGDQGLHAFVRALDESGHKDLARGILAEEARLLSEAIQIPPNNLVSEQRQNENTDDNGETAILMQLQDKRFTDSEIHKEFDLPPPEVDTENCYPIGTRYFSDLKATMKHVEAMLMEMAYRESLST</sequence>
<dbReference type="InterPro" id="IPR037939">
    <property type="entry name" value="CRADD"/>
</dbReference>
<protein>
    <recommendedName>
        <fullName evidence="5">Death domain-containing protein</fullName>
    </recommendedName>
</protein>
<evidence type="ECO:0000259" key="1">
    <source>
        <dbReference type="PROSITE" id="PS50017"/>
    </source>
</evidence>
<feature type="domain" description="CARD" evidence="2">
    <location>
        <begin position="215"/>
        <end position="305"/>
    </location>
</feature>
<dbReference type="SUPFAM" id="SSF47986">
    <property type="entry name" value="DEATH domain"/>
    <property type="match status" value="2"/>
</dbReference>
<dbReference type="PROSITE" id="PS50209">
    <property type="entry name" value="CARD"/>
    <property type="match status" value="1"/>
</dbReference>
<keyword evidence="4" id="KW-1185">Reference proteome</keyword>
<proteinExistence type="predicted"/>
<dbReference type="InterPro" id="IPR001315">
    <property type="entry name" value="CARD"/>
</dbReference>
<accession>A0ABQ9E1W8</accession>
<dbReference type="CDD" id="cd01670">
    <property type="entry name" value="Death"/>
    <property type="match status" value="1"/>
</dbReference>
<feature type="domain" description="Death" evidence="1">
    <location>
        <begin position="131"/>
        <end position="201"/>
    </location>
</feature>
<evidence type="ECO:0000313" key="3">
    <source>
        <dbReference type="EMBL" id="KAJ8297887.1"/>
    </source>
</evidence>
<dbReference type="InterPro" id="IPR000488">
    <property type="entry name" value="Death_dom"/>
</dbReference>
<dbReference type="PROSITE" id="PS50017">
    <property type="entry name" value="DEATH_DOMAIN"/>
    <property type="match status" value="1"/>
</dbReference>
<dbReference type="PANTHER" id="PTHR15034">
    <property type="entry name" value="DEATH DOMAIN-CONTAINING PROTEIN CRADD"/>
    <property type="match status" value="1"/>
</dbReference>
<reference evidence="3 4" key="1">
    <citation type="submission" date="2022-12" db="EMBL/GenBank/DDBJ databases">
        <title>Chromosome-level genome of Tegillarca granosa.</title>
        <authorList>
            <person name="Kim J."/>
        </authorList>
    </citation>
    <scope>NUCLEOTIDE SEQUENCE [LARGE SCALE GENOMIC DNA]</scope>
    <source>
        <strain evidence="3">Teg-2019</strain>
        <tissue evidence="3">Adductor muscle</tissue>
    </source>
</reference>
<organism evidence="3 4">
    <name type="scientific">Tegillarca granosa</name>
    <name type="common">Malaysian cockle</name>
    <name type="synonym">Anadara granosa</name>
    <dbReference type="NCBI Taxonomy" id="220873"/>
    <lineage>
        <taxon>Eukaryota</taxon>
        <taxon>Metazoa</taxon>
        <taxon>Spiralia</taxon>
        <taxon>Lophotrochozoa</taxon>
        <taxon>Mollusca</taxon>
        <taxon>Bivalvia</taxon>
        <taxon>Autobranchia</taxon>
        <taxon>Pteriomorphia</taxon>
        <taxon>Arcoida</taxon>
        <taxon>Arcoidea</taxon>
        <taxon>Arcidae</taxon>
        <taxon>Tegillarca</taxon>
    </lineage>
</organism>
<dbReference type="Proteomes" id="UP001217089">
    <property type="component" value="Unassembled WGS sequence"/>
</dbReference>
<dbReference type="PANTHER" id="PTHR15034:SF5">
    <property type="entry name" value="DEATH DOMAIN-CONTAINING PROTEIN CRADD"/>
    <property type="match status" value="1"/>
</dbReference>
<evidence type="ECO:0000259" key="2">
    <source>
        <dbReference type="PROSITE" id="PS50209"/>
    </source>
</evidence>
<dbReference type="InterPro" id="IPR011029">
    <property type="entry name" value="DEATH-like_dom_sf"/>
</dbReference>
<evidence type="ECO:0008006" key="5">
    <source>
        <dbReference type="Google" id="ProtNLM"/>
    </source>
</evidence>